<name>A0A3M7Q5U6_BRAPC</name>
<keyword evidence="2" id="KW-1185">Reference proteome</keyword>
<dbReference type="Proteomes" id="UP000276133">
    <property type="component" value="Unassembled WGS sequence"/>
</dbReference>
<dbReference type="EMBL" id="REGN01007327">
    <property type="protein sequence ID" value="RNA06629.1"/>
    <property type="molecule type" value="Genomic_DNA"/>
</dbReference>
<evidence type="ECO:0000313" key="2">
    <source>
        <dbReference type="Proteomes" id="UP000276133"/>
    </source>
</evidence>
<organism evidence="1 2">
    <name type="scientific">Brachionus plicatilis</name>
    <name type="common">Marine rotifer</name>
    <name type="synonym">Brachionus muelleri</name>
    <dbReference type="NCBI Taxonomy" id="10195"/>
    <lineage>
        <taxon>Eukaryota</taxon>
        <taxon>Metazoa</taxon>
        <taxon>Spiralia</taxon>
        <taxon>Gnathifera</taxon>
        <taxon>Rotifera</taxon>
        <taxon>Eurotatoria</taxon>
        <taxon>Monogononta</taxon>
        <taxon>Pseudotrocha</taxon>
        <taxon>Ploima</taxon>
        <taxon>Brachionidae</taxon>
        <taxon>Brachionus</taxon>
    </lineage>
</organism>
<gene>
    <name evidence="1" type="ORF">BpHYR1_045549</name>
</gene>
<accession>A0A3M7Q5U6</accession>
<protein>
    <submittedName>
        <fullName evidence="1">Uncharacterized protein</fullName>
    </submittedName>
</protein>
<sequence>MKLKQKKATSSRNETALKYCKRVCVGNNEKHNEQESLEKERAILDLVELIHSERNKYKKEKVEKREFIMRLFFYINSRAKMAKFECKQIS</sequence>
<comment type="caution">
    <text evidence="1">The sequence shown here is derived from an EMBL/GenBank/DDBJ whole genome shotgun (WGS) entry which is preliminary data.</text>
</comment>
<evidence type="ECO:0000313" key="1">
    <source>
        <dbReference type="EMBL" id="RNA06629.1"/>
    </source>
</evidence>
<dbReference type="AlphaFoldDB" id="A0A3M7Q5U6"/>
<proteinExistence type="predicted"/>
<reference evidence="1 2" key="1">
    <citation type="journal article" date="2018" name="Sci. Rep.">
        <title>Genomic signatures of local adaptation to the degree of environmental predictability in rotifers.</title>
        <authorList>
            <person name="Franch-Gras L."/>
            <person name="Hahn C."/>
            <person name="Garcia-Roger E.M."/>
            <person name="Carmona M.J."/>
            <person name="Serra M."/>
            <person name="Gomez A."/>
        </authorList>
    </citation>
    <scope>NUCLEOTIDE SEQUENCE [LARGE SCALE GENOMIC DNA]</scope>
    <source>
        <strain evidence="1">HYR1</strain>
    </source>
</reference>